<dbReference type="Gene3D" id="1.10.1740.10">
    <property type="match status" value="1"/>
</dbReference>
<reference evidence="7" key="1">
    <citation type="submission" date="2023-03" db="EMBL/GenBank/DDBJ databases">
        <title>Andean soil-derived lignocellulolytic bacterial consortium as a source of novel taxa and putative plastic-active enzymes.</title>
        <authorList>
            <person name="Diaz-Garcia L."/>
            <person name="Chuvochina M."/>
            <person name="Feuerriegel G."/>
            <person name="Bunk B."/>
            <person name="Sproer C."/>
            <person name="Streit W.R."/>
            <person name="Rodriguez L.M."/>
            <person name="Overmann J."/>
            <person name="Jimenez D.J."/>
        </authorList>
    </citation>
    <scope>NUCLEOTIDE SEQUENCE</scope>
    <source>
        <strain evidence="7">MAG 26</strain>
    </source>
</reference>
<dbReference type="Gene3D" id="1.10.10.10">
    <property type="entry name" value="Winged helix-like DNA-binding domain superfamily/Winged helix DNA-binding domain"/>
    <property type="match status" value="1"/>
</dbReference>
<gene>
    <name evidence="7" type="ORF">P0Y56_06215</name>
</gene>
<dbReference type="Proteomes" id="UP001218362">
    <property type="component" value="Chromosome"/>
</dbReference>
<dbReference type="GO" id="GO:0006352">
    <property type="term" value="P:DNA-templated transcription initiation"/>
    <property type="evidence" value="ECO:0007669"/>
    <property type="project" value="InterPro"/>
</dbReference>
<dbReference type="InterPro" id="IPR039425">
    <property type="entry name" value="RNA_pol_sigma-70-like"/>
</dbReference>
<proteinExistence type="inferred from homology"/>
<dbReference type="Pfam" id="PF08281">
    <property type="entry name" value="Sigma70_r4_2"/>
    <property type="match status" value="1"/>
</dbReference>
<dbReference type="NCBIfam" id="TIGR02937">
    <property type="entry name" value="sigma70-ECF"/>
    <property type="match status" value="1"/>
</dbReference>
<dbReference type="EMBL" id="CP119316">
    <property type="protein sequence ID" value="WEK47886.1"/>
    <property type="molecule type" value="Genomic_DNA"/>
</dbReference>
<evidence type="ECO:0000313" key="8">
    <source>
        <dbReference type="Proteomes" id="UP001218362"/>
    </source>
</evidence>
<keyword evidence="2" id="KW-0805">Transcription regulation</keyword>
<dbReference type="KEGG" id="acob:P0Y56_06215"/>
<dbReference type="AlphaFoldDB" id="A0AAJ5XAY0"/>
<dbReference type="InterPro" id="IPR013324">
    <property type="entry name" value="RNA_pol_sigma_r3/r4-like"/>
</dbReference>
<keyword evidence="3" id="KW-0731">Sigma factor</keyword>
<evidence type="ECO:0000259" key="6">
    <source>
        <dbReference type="Pfam" id="PF08281"/>
    </source>
</evidence>
<dbReference type="PANTHER" id="PTHR43133">
    <property type="entry name" value="RNA POLYMERASE ECF-TYPE SIGMA FACTO"/>
    <property type="match status" value="1"/>
</dbReference>
<sequence>MIEQDDRLLAALAQKGDHAAFTTLMARHKHWLLRSVRRYVRDEDDALDILQESFIAAWFAIGRYDLQRPFGIWLRRIALNKCRDHGRRNIVYRAAVGSFTLLSQITGAATQQPVSSRARGQAAATLDTAIARLPESVRYPLILTAIEGLSHKEAAEVLKLTAKAIEVRVYRAKKLLAESLSPDLLADLVEHEQ</sequence>
<dbReference type="InterPro" id="IPR014284">
    <property type="entry name" value="RNA_pol_sigma-70_dom"/>
</dbReference>
<keyword evidence="4" id="KW-0804">Transcription</keyword>
<dbReference type="SUPFAM" id="SSF88659">
    <property type="entry name" value="Sigma3 and sigma4 domains of RNA polymerase sigma factors"/>
    <property type="match status" value="1"/>
</dbReference>
<name>A0AAJ5XAY0_9SPHN</name>
<evidence type="ECO:0000313" key="7">
    <source>
        <dbReference type="EMBL" id="WEK47886.1"/>
    </source>
</evidence>
<comment type="similarity">
    <text evidence="1">Belongs to the sigma-70 factor family. ECF subfamily.</text>
</comment>
<dbReference type="InterPro" id="IPR036388">
    <property type="entry name" value="WH-like_DNA-bd_sf"/>
</dbReference>
<feature type="domain" description="RNA polymerase sigma factor 70 region 4 type 2" evidence="6">
    <location>
        <begin position="126"/>
        <end position="176"/>
    </location>
</feature>
<evidence type="ECO:0000259" key="5">
    <source>
        <dbReference type="Pfam" id="PF04542"/>
    </source>
</evidence>
<dbReference type="SUPFAM" id="SSF88946">
    <property type="entry name" value="Sigma2 domain of RNA polymerase sigma factors"/>
    <property type="match status" value="1"/>
</dbReference>
<dbReference type="InterPro" id="IPR013325">
    <property type="entry name" value="RNA_pol_sigma_r2"/>
</dbReference>
<dbReference type="GO" id="GO:0003677">
    <property type="term" value="F:DNA binding"/>
    <property type="evidence" value="ECO:0007669"/>
    <property type="project" value="InterPro"/>
</dbReference>
<dbReference type="InterPro" id="IPR013249">
    <property type="entry name" value="RNA_pol_sigma70_r4_t2"/>
</dbReference>
<evidence type="ECO:0000256" key="3">
    <source>
        <dbReference type="ARBA" id="ARBA00023082"/>
    </source>
</evidence>
<evidence type="ECO:0000256" key="2">
    <source>
        <dbReference type="ARBA" id="ARBA00023015"/>
    </source>
</evidence>
<evidence type="ECO:0000256" key="1">
    <source>
        <dbReference type="ARBA" id="ARBA00010641"/>
    </source>
</evidence>
<organism evidence="7 8">
    <name type="scientific">Candidatus Andeanibacterium colombiense</name>
    <dbReference type="NCBI Taxonomy" id="3121345"/>
    <lineage>
        <taxon>Bacteria</taxon>
        <taxon>Pseudomonadati</taxon>
        <taxon>Pseudomonadota</taxon>
        <taxon>Alphaproteobacteria</taxon>
        <taxon>Sphingomonadales</taxon>
        <taxon>Sphingomonadaceae</taxon>
        <taxon>Candidatus Andeanibacterium</taxon>
    </lineage>
</organism>
<evidence type="ECO:0000256" key="4">
    <source>
        <dbReference type="ARBA" id="ARBA00023163"/>
    </source>
</evidence>
<dbReference type="InterPro" id="IPR007627">
    <property type="entry name" value="RNA_pol_sigma70_r2"/>
</dbReference>
<feature type="domain" description="RNA polymerase sigma-70 region 2" evidence="5">
    <location>
        <begin position="24"/>
        <end position="89"/>
    </location>
</feature>
<accession>A0AAJ5XAY0</accession>
<dbReference type="PANTHER" id="PTHR43133:SF51">
    <property type="entry name" value="RNA POLYMERASE SIGMA FACTOR"/>
    <property type="match status" value="1"/>
</dbReference>
<dbReference type="GO" id="GO:0016987">
    <property type="term" value="F:sigma factor activity"/>
    <property type="evidence" value="ECO:0007669"/>
    <property type="project" value="UniProtKB-KW"/>
</dbReference>
<dbReference type="Pfam" id="PF04542">
    <property type="entry name" value="Sigma70_r2"/>
    <property type="match status" value="1"/>
</dbReference>
<protein>
    <submittedName>
        <fullName evidence="7">Sigma-70 family RNA polymerase sigma factor</fullName>
    </submittedName>
</protein>